<reference evidence="2" key="1">
    <citation type="submission" date="2025-08" db="UniProtKB">
        <authorList>
            <consortium name="RefSeq"/>
        </authorList>
    </citation>
    <scope>IDENTIFICATION</scope>
    <source>
        <strain evidence="2">Tuebingen</strain>
        <tissue evidence="2">Fibroblasts and whole tissue</tissue>
    </source>
</reference>
<evidence type="ECO:0000313" key="1">
    <source>
        <dbReference type="Proteomes" id="UP000000437"/>
    </source>
</evidence>
<name>A0AC58H768_DANRE</name>
<gene>
    <name evidence="2" type="primary">LOC141377487</name>
</gene>
<evidence type="ECO:0000313" key="2">
    <source>
        <dbReference type="RefSeq" id="XP_073777827.1"/>
    </source>
</evidence>
<dbReference type="RefSeq" id="XP_073777827.1">
    <property type="nucleotide sequence ID" value="XM_073921726.1"/>
</dbReference>
<keyword evidence="1" id="KW-1185">Reference proteome</keyword>
<organism evidence="1 2">
    <name type="scientific">Danio rerio</name>
    <name type="common">Zebrafish</name>
    <name type="synonym">Brachydanio rerio</name>
    <dbReference type="NCBI Taxonomy" id="7955"/>
    <lineage>
        <taxon>Eukaryota</taxon>
        <taxon>Metazoa</taxon>
        <taxon>Chordata</taxon>
        <taxon>Craniata</taxon>
        <taxon>Vertebrata</taxon>
        <taxon>Euteleostomi</taxon>
        <taxon>Actinopterygii</taxon>
        <taxon>Neopterygii</taxon>
        <taxon>Teleostei</taxon>
        <taxon>Ostariophysi</taxon>
        <taxon>Cypriniformes</taxon>
        <taxon>Danionidae</taxon>
        <taxon>Danioninae</taxon>
        <taxon>Danio</taxon>
    </lineage>
</organism>
<accession>A0AC58H768</accession>
<sequence length="316" mass="36432">MATHTTSIGRKPKAGLRSQTAALSKDDGAWASAESTEMELEDELPPVRPKSTSPQVTKPVSSPEAKTSSTGGGMYAIMRDFLDSQAEREQRYLIELQSFKECFFKQSGQLRGRVMQSPRLGLPTPIAQRRPSFQRDQDSPTDLRYGSQPIMRTEPKLPVFQQREDIENFLHRFEQLAKTWRWPEEEWSFRLVPLLTGQALEAYLAMEEDQAEVYEDLREALLAKFNILPETYRQRFRAMSTSAGESPTGTYHRLQTLYRRWVKPDSHSKEEIGETIVLEQLLRVLPHEVRMWVKEHEPTTGLETAKLAQQYKLMLT</sequence>
<dbReference type="Proteomes" id="UP000000437">
    <property type="component" value="Chromosome 14"/>
</dbReference>
<protein>
    <submittedName>
        <fullName evidence="2">Uncharacterized protein</fullName>
    </submittedName>
</protein>
<proteinExistence type="predicted"/>